<evidence type="ECO:0000256" key="3">
    <source>
        <dbReference type="ARBA" id="ARBA00019083"/>
    </source>
</evidence>
<comment type="subcellular location">
    <subcellularLocation>
        <location evidence="1">Nucleus</location>
    </subcellularLocation>
</comment>
<dbReference type="GO" id="GO:0006270">
    <property type="term" value="P:DNA replication initiation"/>
    <property type="evidence" value="ECO:0007669"/>
    <property type="project" value="TreeGrafter"/>
</dbReference>
<dbReference type="Pfam" id="PF07693">
    <property type="entry name" value="KAP_NTPase"/>
    <property type="match status" value="1"/>
</dbReference>
<comment type="caution">
    <text evidence="8">The sequence shown here is derived from an EMBL/GenBank/DDBJ whole genome shotgun (WGS) entry which is preliminary data.</text>
</comment>
<accession>A0A9P6WK49</accession>
<evidence type="ECO:0000256" key="6">
    <source>
        <dbReference type="ARBA" id="ARBA00023242"/>
    </source>
</evidence>
<keyword evidence="4" id="KW-0235">DNA replication</keyword>
<comment type="similarity">
    <text evidence="2">Belongs to the ORC4 family.</text>
</comment>
<keyword evidence="5" id="KW-0238">DNA-binding</keyword>
<evidence type="ECO:0000313" key="8">
    <source>
        <dbReference type="EMBL" id="KAG0687523.1"/>
    </source>
</evidence>
<feature type="domain" description="AAA+ ATPase" evidence="7">
    <location>
        <begin position="64"/>
        <end position="274"/>
    </location>
</feature>
<dbReference type="Gene3D" id="3.40.50.300">
    <property type="entry name" value="P-loop containing nucleotide triphosphate hydrolases"/>
    <property type="match status" value="1"/>
</dbReference>
<dbReference type="GO" id="GO:0005524">
    <property type="term" value="F:ATP binding"/>
    <property type="evidence" value="ECO:0007669"/>
    <property type="project" value="InterPro"/>
</dbReference>
<evidence type="ECO:0000256" key="2">
    <source>
        <dbReference type="ARBA" id="ARBA00005334"/>
    </source>
</evidence>
<gene>
    <name evidence="8" type="ORF">C6P40_002219</name>
</gene>
<name>A0A9P6WK49_9ASCO</name>
<dbReference type="InterPro" id="IPR032705">
    <property type="entry name" value="ORC4_C"/>
</dbReference>
<dbReference type="PANTHER" id="PTHR12087:SF0">
    <property type="entry name" value="ORIGIN RECOGNITION COMPLEX SUBUNIT 4"/>
    <property type="match status" value="1"/>
</dbReference>
<reference evidence="8" key="1">
    <citation type="submission" date="2020-11" db="EMBL/GenBank/DDBJ databases">
        <title>Kefir isolates.</title>
        <authorList>
            <person name="Marcisauskas S."/>
            <person name="Kim Y."/>
            <person name="Blasche S."/>
        </authorList>
    </citation>
    <scope>NUCLEOTIDE SEQUENCE</scope>
    <source>
        <strain evidence="8">Olga-1</strain>
    </source>
</reference>
<evidence type="ECO:0000313" key="9">
    <source>
        <dbReference type="Proteomes" id="UP000697127"/>
    </source>
</evidence>
<dbReference type="Proteomes" id="UP000697127">
    <property type="component" value="Unassembled WGS sequence"/>
</dbReference>
<dbReference type="AlphaFoldDB" id="A0A9P6WK49"/>
<dbReference type="OrthoDB" id="343623at2759"/>
<evidence type="ECO:0000259" key="7">
    <source>
        <dbReference type="SMART" id="SM00382"/>
    </source>
</evidence>
<dbReference type="InterPro" id="IPR027417">
    <property type="entry name" value="P-loop_NTPase"/>
</dbReference>
<dbReference type="InterPro" id="IPR016527">
    <property type="entry name" value="ORC4"/>
</dbReference>
<dbReference type="SMART" id="SM00382">
    <property type="entry name" value="AAA"/>
    <property type="match status" value="1"/>
</dbReference>
<dbReference type="FunFam" id="3.40.50.300:FF:001499">
    <property type="entry name" value="Origin recognition complex subunit 4, putative"/>
    <property type="match status" value="1"/>
</dbReference>
<dbReference type="GO" id="GO:0016887">
    <property type="term" value="F:ATP hydrolysis activity"/>
    <property type="evidence" value="ECO:0007669"/>
    <property type="project" value="InterPro"/>
</dbReference>
<dbReference type="PANTHER" id="PTHR12087">
    <property type="entry name" value="ORIGIN RECOGNITION COMPLEX SUBUNIT 4"/>
    <property type="match status" value="1"/>
</dbReference>
<dbReference type="EMBL" id="PUHW01000249">
    <property type="protein sequence ID" value="KAG0687523.1"/>
    <property type="molecule type" value="Genomic_DNA"/>
</dbReference>
<dbReference type="SUPFAM" id="SSF52540">
    <property type="entry name" value="P-loop containing nucleoside triphosphate hydrolases"/>
    <property type="match status" value="1"/>
</dbReference>
<evidence type="ECO:0000256" key="5">
    <source>
        <dbReference type="ARBA" id="ARBA00023125"/>
    </source>
</evidence>
<dbReference type="Pfam" id="PF14629">
    <property type="entry name" value="ORC4_C"/>
    <property type="match status" value="1"/>
</dbReference>
<dbReference type="InterPro" id="IPR011646">
    <property type="entry name" value="KAP_P-loop"/>
</dbReference>
<keyword evidence="6" id="KW-0539">Nucleus</keyword>
<keyword evidence="9" id="KW-1185">Reference proteome</keyword>
<sequence>MPSEIGSTTITGNDSSNIINEKIRRSVIKKLNPRNITKGNTFINCNLEYEQIHTLLENTFKLREGKSALIIGPRGVGKTVLVERALYDLEHNKKYDFFTIRLNGSFFKDDTSAIKEIARQLDWYLEKYNPSERENLKKATFEQKTVTNTMNVIIEILDRTRLNEDDEEKNDLKSYVENNDKTKRRKKNSFFIPIIFIIDEIDRYTHSAKQTLLYNLFDMAQSSSSKTGGDSADYGSGTTISVIGISTKTTVREQLEKRVKSRFSQRIIQINKVRELEEFCKCVYNMVYFEDEEIKKCEEGNDYLFKKAAEKFNENMKKMIFEKGKLRRLIVENFYSIRDLNALRNELIVYIMNNFSELKYDHLKDYKNRNIEVMKTLSETELKMLISCIRAKIKNNVLQINFDMAFNEYSKMVLSERRDIQARIQVIGMSLTDNEGGYLLNRDAIQICWERLCDIGLLERQPMSFYGNTSSVNTNRNNSRKDENGRVIRNPSNSILKYNQSVVSSNVKSAIGSAVGSITPGGVAVCGVELDDIDPTIFIRDGVHATETVSWGWLETWKRVAQ</sequence>
<protein>
    <recommendedName>
        <fullName evidence="3">Origin recognition complex subunit 4</fullName>
    </recommendedName>
</protein>
<evidence type="ECO:0000256" key="4">
    <source>
        <dbReference type="ARBA" id="ARBA00022705"/>
    </source>
</evidence>
<dbReference type="GO" id="GO:0003688">
    <property type="term" value="F:DNA replication origin binding"/>
    <property type="evidence" value="ECO:0007669"/>
    <property type="project" value="TreeGrafter"/>
</dbReference>
<evidence type="ECO:0000256" key="1">
    <source>
        <dbReference type="ARBA" id="ARBA00004123"/>
    </source>
</evidence>
<dbReference type="GO" id="GO:0005664">
    <property type="term" value="C:nuclear origin of replication recognition complex"/>
    <property type="evidence" value="ECO:0007669"/>
    <property type="project" value="TreeGrafter"/>
</dbReference>
<proteinExistence type="inferred from homology"/>
<dbReference type="InterPro" id="IPR003593">
    <property type="entry name" value="AAA+_ATPase"/>
</dbReference>
<organism evidence="8 9">
    <name type="scientific">Pichia californica</name>
    <dbReference type="NCBI Taxonomy" id="460514"/>
    <lineage>
        <taxon>Eukaryota</taxon>
        <taxon>Fungi</taxon>
        <taxon>Dikarya</taxon>
        <taxon>Ascomycota</taxon>
        <taxon>Saccharomycotina</taxon>
        <taxon>Pichiomycetes</taxon>
        <taxon>Pichiales</taxon>
        <taxon>Pichiaceae</taxon>
        <taxon>Pichia</taxon>
    </lineage>
</organism>